<reference evidence="1 2" key="1">
    <citation type="submission" date="2016-07" db="EMBL/GenBank/DDBJ databases">
        <title>Pervasive Adenine N6-methylation of Active Genes in Fungi.</title>
        <authorList>
            <consortium name="DOE Joint Genome Institute"/>
            <person name="Mondo S.J."/>
            <person name="Dannebaum R.O."/>
            <person name="Kuo R.C."/>
            <person name="Labutti K."/>
            <person name="Haridas S."/>
            <person name="Kuo A."/>
            <person name="Salamov A."/>
            <person name="Ahrendt S.R."/>
            <person name="Lipzen A."/>
            <person name="Sullivan W."/>
            <person name="Andreopoulos W.B."/>
            <person name="Clum A."/>
            <person name="Lindquist E."/>
            <person name="Daum C."/>
            <person name="Ramamoorthy G.K."/>
            <person name="Gryganskyi A."/>
            <person name="Culley D."/>
            <person name="Magnuson J.K."/>
            <person name="James T.Y."/>
            <person name="O'Malley M.A."/>
            <person name="Stajich J.E."/>
            <person name="Spatafora J.W."/>
            <person name="Visel A."/>
            <person name="Grigoriev I.V."/>
        </authorList>
    </citation>
    <scope>NUCLEOTIDE SEQUENCE [LARGE SCALE GENOMIC DNA]</scope>
    <source>
        <strain evidence="1 2">NRRL 2496</strain>
    </source>
</reference>
<dbReference type="InParanoid" id="A0A1X2HP10"/>
<comment type="caution">
    <text evidence="1">The sequence shown here is derived from an EMBL/GenBank/DDBJ whole genome shotgun (WGS) entry which is preliminary data.</text>
</comment>
<accession>A0A1X2HP10</accession>
<dbReference type="OrthoDB" id="2289701at2759"/>
<evidence type="ECO:0000313" key="1">
    <source>
        <dbReference type="EMBL" id="ORZ01091.1"/>
    </source>
</evidence>
<name>A0A1X2HP10_SYNRA</name>
<proteinExistence type="predicted"/>
<dbReference type="AntiFam" id="ANF00010">
    <property type="entry name" value="tRNA translation"/>
</dbReference>
<gene>
    <name evidence="1" type="ORF">BCR43DRAFT_486370</name>
</gene>
<dbReference type="Proteomes" id="UP000242180">
    <property type="component" value="Unassembled WGS sequence"/>
</dbReference>
<dbReference type="EMBL" id="MCGN01000002">
    <property type="protein sequence ID" value="ORZ01091.1"/>
    <property type="molecule type" value="Genomic_DNA"/>
</dbReference>
<organism evidence="1 2">
    <name type="scientific">Syncephalastrum racemosum</name>
    <name type="common">Filamentous fungus</name>
    <dbReference type="NCBI Taxonomy" id="13706"/>
    <lineage>
        <taxon>Eukaryota</taxon>
        <taxon>Fungi</taxon>
        <taxon>Fungi incertae sedis</taxon>
        <taxon>Mucoromycota</taxon>
        <taxon>Mucoromycotina</taxon>
        <taxon>Mucoromycetes</taxon>
        <taxon>Mucorales</taxon>
        <taxon>Syncephalastraceae</taxon>
        <taxon>Syncephalastrum</taxon>
    </lineage>
</organism>
<evidence type="ECO:0000313" key="2">
    <source>
        <dbReference type="Proteomes" id="UP000242180"/>
    </source>
</evidence>
<protein>
    <submittedName>
        <fullName evidence="1">Uncharacterized protein</fullName>
    </submittedName>
</protein>
<sequence length="57" mass="6334">MFTASFSNVSPVSKVNELFLHYILYIIQDMRHQGVALLAQSVERETLNLKVGGSSPP</sequence>
<dbReference type="AlphaFoldDB" id="A0A1X2HP10"/>
<keyword evidence="2" id="KW-1185">Reference proteome</keyword>